<accession>A0A9D4T2C4</accession>
<gene>
    <name evidence="2" type="ORF">HPB52_001642</name>
</gene>
<dbReference type="Proteomes" id="UP000821837">
    <property type="component" value="Unassembled WGS sequence"/>
</dbReference>
<dbReference type="EMBL" id="JABSTV010001248">
    <property type="protein sequence ID" value="KAH7967682.1"/>
    <property type="molecule type" value="Genomic_DNA"/>
</dbReference>
<name>A0A9D4T2C4_RHISA</name>
<organism evidence="2 3">
    <name type="scientific">Rhipicephalus sanguineus</name>
    <name type="common">Brown dog tick</name>
    <name type="synonym">Ixodes sanguineus</name>
    <dbReference type="NCBI Taxonomy" id="34632"/>
    <lineage>
        <taxon>Eukaryota</taxon>
        <taxon>Metazoa</taxon>
        <taxon>Ecdysozoa</taxon>
        <taxon>Arthropoda</taxon>
        <taxon>Chelicerata</taxon>
        <taxon>Arachnida</taxon>
        <taxon>Acari</taxon>
        <taxon>Parasitiformes</taxon>
        <taxon>Ixodida</taxon>
        <taxon>Ixodoidea</taxon>
        <taxon>Ixodidae</taxon>
        <taxon>Rhipicephalinae</taxon>
        <taxon>Rhipicephalus</taxon>
        <taxon>Rhipicephalus</taxon>
    </lineage>
</organism>
<evidence type="ECO:0000256" key="1">
    <source>
        <dbReference type="SAM" id="MobiDB-lite"/>
    </source>
</evidence>
<proteinExistence type="predicted"/>
<evidence type="ECO:0000313" key="3">
    <source>
        <dbReference type="Proteomes" id="UP000821837"/>
    </source>
</evidence>
<dbReference type="VEuPathDB" id="VectorBase:RSAN_033136"/>
<protein>
    <submittedName>
        <fullName evidence="2">Uncharacterized protein</fullName>
    </submittedName>
</protein>
<reference evidence="2" key="1">
    <citation type="journal article" date="2020" name="Cell">
        <title>Large-Scale Comparative Analyses of Tick Genomes Elucidate Their Genetic Diversity and Vector Capacities.</title>
        <authorList>
            <consortium name="Tick Genome and Microbiome Consortium (TIGMIC)"/>
            <person name="Jia N."/>
            <person name="Wang J."/>
            <person name="Shi W."/>
            <person name="Du L."/>
            <person name="Sun Y."/>
            <person name="Zhan W."/>
            <person name="Jiang J.F."/>
            <person name="Wang Q."/>
            <person name="Zhang B."/>
            <person name="Ji P."/>
            <person name="Bell-Sakyi L."/>
            <person name="Cui X.M."/>
            <person name="Yuan T.T."/>
            <person name="Jiang B.G."/>
            <person name="Yang W.F."/>
            <person name="Lam T.T."/>
            <person name="Chang Q.C."/>
            <person name="Ding S.J."/>
            <person name="Wang X.J."/>
            <person name="Zhu J.G."/>
            <person name="Ruan X.D."/>
            <person name="Zhao L."/>
            <person name="Wei J.T."/>
            <person name="Ye R.Z."/>
            <person name="Que T.C."/>
            <person name="Du C.H."/>
            <person name="Zhou Y.H."/>
            <person name="Cheng J.X."/>
            <person name="Dai P.F."/>
            <person name="Guo W.B."/>
            <person name="Han X.H."/>
            <person name="Huang E.J."/>
            <person name="Li L.F."/>
            <person name="Wei W."/>
            <person name="Gao Y.C."/>
            <person name="Liu J.Z."/>
            <person name="Shao H.Z."/>
            <person name="Wang X."/>
            <person name="Wang C.C."/>
            <person name="Yang T.C."/>
            <person name="Huo Q.B."/>
            <person name="Li W."/>
            <person name="Chen H.Y."/>
            <person name="Chen S.E."/>
            <person name="Zhou L.G."/>
            <person name="Ni X.B."/>
            <person name="Tian J.H."/>
            <person name="Sheng Y."/>
            <person name="Liu T."/>
            <person name="Pan Y.S."/>
            <person name="Xia L.Y."/>
            <person name="Li J."/>
            <person name="Zhao F."/>
            <person name="Cao W.C."/>
        </authorList>
    </citation>
    <scope>NUCLEOTIDE SEQUENCE</scope>
    <source>
        <strain evidence="2">Rsan-2018</strain>
    </source>
</reference>
<comment type="caution">
    <text evidence="2">The sequence shown here is derived from an EMBL/GenBank/DDBJ whole genome shotgun (WGS) entry which is preliminary data.</text>
</comment>
<feature type="region of interest" description="Disordered" evidence="1">
    <location>
        <begin position="29"/>
        <end position="75"/>
    </location>
</feature>
<evidence type="ECO:0000313" key="2">
    <source>
        <dbReference type="EMBL" id="KAH7967682.1"/>
    </source>
</evidence>
<reference evidence="2" key="2">
    <citation type="submission" date="2021-09" db="EMBL/GenBank/DDBJ databases">
        <authorList>
            <person name="Jia N."/>
            <person name="Wang J."/>
            <person name="Shi W."/>
            <person name="Du L."/>
            <person name="Sun Y."/>
            <person name="Zhan W."/>
            <person name="Jiang J."/>
            <person name="Wang Q."/>
            <person name="Zhang B."/>
            <person name="Ji P."/>
            <person name="Sakyi L.B."/>
            <person name="Cui X."/>
            <person name="Yuan T."/>
            <person name="Jiang B."/>
            <person name="Yang W."/>
            <person name="Lam T.T.-Y."/>
            <person name="Chang Q."/>
            <person name="Ding S."/>
            <person name="Wang X."/>
            <person name="Zhu J."/>
            <person name="Ruan X."/>
            <person name="Zhao L."/>
            <person name="Wei J."/>
            <person name="Que T."/>
            <person name="Du C."/>
            <person name="Cheng J."/>
            <person name="Dai P."/>
            <person name="Han X."/>
            <person name="Huang E."/>
            <person name="Gao Y."/>
            <person name="Liu J."/>
            <person name="Shao H."/>
            <person name="Ye R."/>
            <person name="Li L."/>
            <person name="Wei W."/>
            <person name="Wang X."/>
            <person name="Wang C."/>
            <person name="Huo Q."/>
            <person name="Li W."/>
            <person name="Guo W."/>
            <person name="Chen H."/>
            <person name="Chen S."/>
            <person name="Zhou L."/>
            <person name="Zhou L."/>
            <person name="Ni X."/>
            <person name="Tian J."/>
            <person name="Zhou Y."/>
            <person name="Sheng Y."/>
            <person name="Liu T."/>
            <person name="Pan Y."/>
            <person name="Xia L."/>
            <person name="Li J."/>
            <person name="Zhao F."/>
            <person name="Cao W."/>
        </authorList>
    </citation>
    <scope>NUCLEOTIDE SEQUENCE</scope>
    <source>
        <strain evidence="2">Rsan-2018</strain>
        <tissue evidence="2">Larvae</tissue>
    </source>
</reference>
<keyword evidence="3" id="KW-1185">Reference proteome</keyword>
<dbReference type="AlphaFoldDB" id="A0A9D4T2C4"/>
<sequence>MDTQLAMADLSELQNRLLERSRLLGFEPYADAPMRVRDRPSSEQDSGSGDDGEEACAVEAPVSRPRGKTCASGSPDHDLTPPELFRWCVEQEVLRRYGVTLEASVFCVQTETPKDIEIISDLMNDRKDPVLRPSYTILHFPLHAEQDVSHVAAALRSNPVDVIVFLAYHAESDYQYAECRMVPPTIASTQLLPSLLNSEYPIRLACVDRGLNSTFYHDATYDASVAYSGSDNWLFTYESAFSLRSKK</sequence>